<dbReference type="GO" id="GO:0045454">
    <property type="term" value="P:cell redox homeostasis"/>
    <property type="evidence" value="ECO:0007669"/>
    <property type="project" value="TreeGrafter"/>
</dbReference>
<dbReference type="InterPro" id="IPR051548">
    <property type="entry name" value="Grx-like_ET"/>
</dbReference>
<evidence type="ECO:0000259" key="1">
    <source>
        <dbReference type="Pfam" id="PF00462"/>
    </source>
</evidence>
<evidence type="ECO:0000313" key="2">
    <source>
        <dbReference type="EMBL" id="ANV79450.1"/>
    </source>
</evidence>
<name>A0A1B1TB14_9ARCH</name>
<dbReference type="EMBL" id="KP211832">
    <property type="protein sequence ID" value="ANV79450.1"/>
    <property type="molecule type" value="Genomic_DNA"/>
</dbReference>
<proteinExistence type="predicted"/>
<dbReference type="AlphaFoldDB" id="A0A1B1TB14"/>
<dbReference type="Gene3D" id="3.40.30.10">
    <property type="entry name" value="Glutaredoxin"/>
    <property type="match status" value="1"/>
</dbReference>
<organism evidence="2">
    <name type="scientific">uncultured Poseidoniia archaeon</name>
    <dbReference type="NCBI Taxonomy" id="1697135"/>
    <lineage>
        <taxon>Archaea</taxon>
        <taxon>Methanobacteriati</taxon>
        <taxon>Thermoplasmatota</taxon>
        <taxon>Candidatus Poseidoniia</taxon>
        <taxon>environmental samples</taxon>
    </lineage>
</organism>
<reference evidence="2" key="1">
    <citation type="submission" date="2014-11" db="EMBL/GenBank/DDBJ databases">
        <authorList>
            <person name="Zhu J."/>
            <person name="Qi W."/>
            <person name="Song R."/>
        </authorList>
    </citation>
    <scope>NUCLEOTIDE SEQUENCE</scope>
</reference>
<accession>A0A1B1TB14</accession>
<dbReference type="InterPro" id="IPR036249">
    <property type="entry name" value="Thioredoxin-like_sf"/>
</dbReference>
<sequence>MSQLNEHFKKSKTDFLMFSQTICIYCSLAKRYLKNKGLSYTEINLDHHDGLRKELVMETGHRTVPVLFDLREDEIVFVGGSDNLMEYKL</sequence>
<protein>
    <submittedName>
        <fullName evidence="2">Glutaredoxin-related protein</fullName>
    </submittedName>
</protein>
<dbReference type="PANTHER" id="PTHR34386:SF1">
    <property type="entry name" value="GLUTAREDOXIN-LIKE PROTEIN NRDH"/>
    <property type="match status" value="1"/>
</dbReference>
<dbReference type="Pfam" id="PF00462">
    <property type="entry name" value="Glutaredoxin"/>
    <property type="match status" value="1"/>
</dbReference>
<feature type="domain" description="Glutaredoxin" evidence="1">
    <location>
        <begin position="17"/>
        <end position="68"/>
    </location>
</feature>
<reference evidence="2" key="2">
    <citation type="journal article" date="2015" name="ISME J.">
        <title>A new class of marine Euryarchaeota group II from the Mediterranean deep chlorophyll maximum.</title>
        <authorList>
            <person name="Martin-Cuadrado A.B."/>
            <person name="Garcia-Heredia I."/>
            <person name="Molto A.G."/>
            <person name="Lopez-Ubeda R."/>
            <person name="Kimes N."/>
            <person name="Lopez-Garcia P."/>
            <person name="Moreira D."/>
            <person name="Rodriguez-Valera F."/>
        </authorList>
    </citation>
    <scope>NUCLEOTIDE SEQUENCE</scope>
</reference>
<dbReference type="GO" id="GO:0009055">
    <property type="term" value="F:electron transfer activity"/>
    <property type="evidence" value="ECO:0007669"/>
    <property type="project" value="TreeGrafter"/>
</dbReference>
<dbReference type="InterPro" id="IPR002109">
    <property type="entry name" value="Glutaredoxin"/>
</dbReference>
<dbReference type="SUPFAM" id="SSF52833">
    <property type="entry name" value="Thioredoxin-like"/>
    <property type="match status" value="1"/>
</dbReference>
<dbReference type="PANTHER" id="PTHR34386">
    <property type="entry name" value="GLUTAREDOXIN"/>
    <property type="match status" value="1"/>
</dbReference>
<dbReference type="PROSITE" id="PS51354">
    <property type="entry name" value="GLUTAREDOXIN_2"/>
    <property type="match status" value="1"/>
</dbReference>